<dbReference type="Proteomes" id="UP000294003">
    <property type="component" value="Unassembled WGS sequence"/>
</dbReference>
<evidence type="ECO:0000313" key="1">
    <source>
        <dbReference type="EMBL" id="RYO74980.1"/>
    </source>
</evidence>
<evidence type="ECO:0000313" key="2">
    <source>
        <dbReference type="Proteomes" id="UP000294003"/>
    </source>
</evidence>
<sequence length="232" mass="24407">MVTPTPVLTVIPAPSNSSITHSGSPTSPVPVTTITIPISTPEAGTSSPTCTVPPSAPSIAPSRVGYPDPEAPGGIHDSSSEVAISPKNITIFEYSIPPSFLPLHTSNSGLPPLCALEFRMPVCADLPKGYPCYHFSGLEQEILANSGINFVLRTGDDMATWDDTELHQVFPGENSIIGAFECAKLAGSYGGNREISWEASSVRNFSLEFLHAGVGNSPEFQNGIGAWIVPCL</sequence>
<organism evidence="1 2">
    <name type="scientific">Monosporascus cannonballus</name>
    <dbReference type="NCBI Taxonomy" id="155416"/>
    <lineage>
        <taxon>Eukaryota</taxon>
        <taxon>Fungi</taxon>
        <taxon>Dikarya</taxon>
        <taxon>Ascomycota</taxon>
        <taxon>Pezizomycotina</taxon>
        <taxon>Sordariomycetes</taxon>
        <taxon>Xylariomycetidae</taxon>
        <taxon>Xylariales</taxon>
        <taxon>Xylariales incertae sedis</taxon>
        <taxon>Monosporascus</taxon>
    </lineage>
</organism>
<reference evidence="1 2" key="1">
    <citation type="submission" date="2018-06" db="EMBL/GenBank/DDBJ databases">
        <title>Complete Genomes of Monosporascus.</title>
        <authorList>
            <person name="Robinson A.J."/>
            <person name="Natvig D.O."/>
        </authorList>
    </citation>
    <scope>NUCLEOTIDE SEQUENCE [LARGE SCALE GENOMIC DNA]</scope>
    <source>
        <strain evidence="1 2">CBS 609.92</strain>
    </source>
</reference>
<protein>
    <recommendedName>
        <fullName evidence="3">Ubiquitin 3 binding protein But2 C-terminal domain-containing protein</fullName>
    </recommendedName>
</protein>
<accession>A0ABY0GRK7</accession>
<dbReference type="EMBL" id="QJNS01000712">
    <property type="protein sequence ID" value="RYO74980.1"/>
    <property type="molecule type" value="Genomic_DNA"/>
</dbReference>
<keyword evidence="2" id="KW-1185">Reference proteome</keyword>
<comment type="caution">
    <text evidence="1">The sequence shown here is derived from an EMBL/GenBank/DDBJ whole genome shotgun (WGS) entry which is preliminary data.</text>
</comment>
<gene>
    <name evidence="1" type="ORF">DL762_010258</name>
</gene>
<name>A0ABY0GRK7_9PEZI</name>
<proteinExistence type="predicted"/>
<evidence type="ECO:0008006" key="3">
    <source>
        <dbReference type="Google" id="ProtNLM"/>
    </source>
</evidence>